<evidence type="ECO:0000313" key="2">
    <source>
        <dbReference type="WBParaSite" id="PSAMB.scaffold8088size6648.g30933.t1"/>
    </source>
</evidence>
<dbReference type="AlphaFoldDB" id="A0A914XGW4"/>
<accession>A0A914XGW4</accession>
<dbReference type="WBParaSite" id="PSAMB.scaffold8088size6648.g30933.t1">
    <property type="protein sequence ID" value="PSAMB.scaffold8088size6648.g30933.t1"/>
    <property type="gene ID" value="PSAMB.scaffold8088size6648.g30933"/>
</dbReference>
<proteinExistence type="predicted"/>
<organism evidence="1 2">
    <name type="scientific">Plectus sambesii</name>
    <dbReference type="NCBI Taxonomy" id="2011161"/>
    <lineage>
        <taxon>Eukaryota</taxon>
        <taxon>Metazoa</taxon>
        <taxon>Ecdysozoa</taxon>
        <taxon>Nematoda</taxon>
        <taxon>Chromadorea</taxon>
        <taxon>Plectida</taxon>
        <taxon>Plectina</taxon>
        <taxon>Plectoidea</taxon>
        <taxon>Plectidae</taxon>
        <taxon>Plectus</taxon>
    </lineage>
</organism>
<reference evidence="2" key="1">
    <citation type="submission" date="2022-11" db="UniProtKB">
        <authorList>
            <consortium name="WormBaseParasite"/>
        </authorList>
    </citation>
    <scope>IDENTIFICATION</scope>
</reference>
<protein>
    <submittedName>
        <fullName evidence="2">Uncharacterized protein</fullName>
    </submittedName>
</protein>
<sequence>ARRTLRRQERLLARGDERSQITRVMNGFGRSRPTPVAYRLEGGDLSDRPMVNCPLFDHSRITVRSRLPNRGAHRGMCCAVRVALAPSKRARSTPTLGMHAPGLKRRLHRLSLEESSPDSHMAAAARAEDKTTKAIARRISWENRLGATCCRFGRHSQIHF</sequence>
<evidence type="ECO:0000313" key="1">
    <source>
        <dbReference type="Proteomes" id="UP000887566"/>
    </source>
</evidence>
<name>A0A914XGW4_9BILA</name>
<keyword evidence="1" id="KW-1185">Reference proteome</keyword>
<dbReference type="Proteomes" id="UP000887566">
    <property type="component" value="Unplaced"/>
</dbReference>